<evidence type="ECO:0000256" key="4">
    <source>
        <dbReference type="ARBA" id="ARBA00022723"/>
    </source>
</evidence>
<evidence type="ECO:0000256" key="6">
    <source>
        <dbReference type="ARBA" id="ARBA00023014"/>
    </source>
</evidence>
<accession>A0A8J6NHF7</accession>
<dbReference type="CDD" id="cd01335">
    <property type="entry name" value="Radical_SAM"/>
    <property type="match status" value="1"/>
</dbReference>
<evidence type="ECO:0000259" key="7">
    <source>
        <dbReference type="PROSITE" id="PS51918"/>
    </source>
</evidence>
<dbReference type="Pfam" id="PF04055">
    <property type="entry name" value="Radical_SAM"/>
    <property type="match status" value="1"/>
</dbReference>
<dbReference type="InterPro" id="IPR027604">
    <property type="entry name" value="W_rSAM_matur"/>
</dbReference>
<dbReference type="InterPro" id="IPR013785">
    <property type="entry name" value="Aldolase_TIM"/>
</dbReference>
<dbReference type="EMBL" id="JACNJN010000009">
    <property type="protein sequence ID" value="MBC8333647.1"/>
    <property type="molecule type" value="Genomic_DNA"/>
</dbReference>
<gene>
    <name evidence="8" type="ORF">H8E29_00115</name>
</gene>
<dbReference type="CDD" id="cd21121">
    <property type="entry name" value="SPASM_Cmo-like"/>
    <property type="match status" value="1"/>
</dbReference>
<evidence type="ECO:0000313" key="9">
    <source>
        <dbReference type="Proteomes" id="UP000614469"/>
    </source>
</evidence>
<keyword evidence="4" id="KW-0479">Metal-binding</keyword>
<dbReference type="InterPro" id="IPR058240">
    <property type="entry name" value="rSAM_sf"/>
</dbReference>
<proteinExistence type="predicted"/>
<dbReference type="PANTHER" id="PTHR11228">
    <property type="entry name" value="RADICAL SAM DOMAIN PROTEIN"/>
    <property type="match status" value="1"/>
</dbReference>
<dbReference type="Pfam" id="PF13186">
    <property type="entry name" value="SPASM"/>
    <property type="match status" value="1"/>
</dbReference>
<keyword evidence="2" id="KW-0004">4Fe-4S</keyword>
<evidence type="ECO:0000313" key="8">
    <source>
        <dbReference type="EMBL" id="MBC8333647.1"/>
    </source>
</evidence>
<dbReference type="PROSITE" id="PS51918">
    <property type="entry name" value="RADICAL_SAM"/>
    <property type="match status" value="1"/>
</dbReference>
<keyword evidence="6" id="KW-0411">Iron-sulfur</keyword>
<dbReference type="Gene3D" id="3.20.20.70">
    <property type="entry name" value="Aldolase class I"/>
    <property type="match status" value="1"/>
</dbReference>
<keyword evidence="3" id="KW-0949">S-adenosyl-L-methionine</keyword>
<comment type="cofactor">
    <cofactor evidence="1">
        <name>[4Fe-4S] cluster</name>
        <dbReference type="ChEBI" id="CHEBI:49883"/>
    </cofactor>
</comment>
<comment type="caution">
    <text evidence="8">The sequence shown here is derived from an EMBL/GenBank/DDBJ whole genome shotgun (WGS) entry which is preliminary data.</text>
</comment>
<dbReference type="SFLD" id="SFLDS00029">
    <property type="entry name" value="Radical_SAM"/>
    <property type="match status" value="1"/>
</dbReference>
<evidence type="ECO:0000256" key="3">
    <source>
        <dbReference type="ARBA" id="ARBA00022691"/>
    </source>
</evidence>
<dbReference type="AlphaFoldDB" id="A0A8J6NHF7"/>
<evidence type="ECO:0000256" key="5">
    <source>
        <dbReference type="ARBA" id="ARBA00023004"/>
    </source>
</evidence>
<organism evidence="8 9">
    <name type="scientific">Candidatus Desulfolinea nitratireducens</name>
    <dbReference type="NCBI Taxonomy" id="2841698"/>
    <lineage>
        <taxon>Bacteria</taxon>
        <taxon>Bacillati</taxon>
        <taxon>Chloroflexota</taxon>
        <taxon>Anaerolineae</taxon>
        <taxon>Anaerolineales</taxon>
        <taxon>Anaerolineales incertae sedis</taxon>
        <taxon>Candidatus Desulfolinea</taxon>
    </lineage>
</organism>
<protein>
    <submittedName>
        <fullName evidence="8">Radical SAM protein</fullName>
    </submittedName>
</protein>
<dbReference type="SFLD" id="SFLDF00570">
    <property type="entry name" value="tungsten_cofactor_oxidoreducas"/>
    <property type="match status" value="1"/>
</dbReference>
<dbReference type="InterPro" id="IPR034391">
    <property type="entry name" value="AdoMet-like_SPASM_containing"/>
</dbReference>
<keyword evidence="5" id="KW-0408">Iron</keyword>
<dbReference type="SUPFAM" id="SSF102114">
    <property type="entry name" value="Radical SAM enzymes"/>
    <property type="match status" value="1"/>
</dbReference>
<dbReference type="GO" id="GO:0051536">
    <property type="term" value="F:iron-sulfur cluster binding"/>
    <property type="evidence" value="ECO:0007669"/>
    <property type="project" value="UniProtKB-KW"/>
</dbReference>
<dbReference type="InterPro" id="IPR050377">
    <property type="entry name" value="Radical_SAM_PqqE_MftC-like"/>
</dbReference>
<sequence>MDLYTEMTAPKIIRPESATTKPTTAWAEVDQDGRLILPPDVVANYGLQPGAKVRLDEGENFVRMHRPVTHLTKVYIEPTVACNLDCITCFRNGWEQPMGRMTEETFAGIMDGLKKLDPIPSVYFGGIGEPLFHPKTIDWIAEAKSLGVKVELITNGTILTEKISQRLIDAGLDVLWISIDGAEPETYADVRMGAELPNILKNLKRFARMRPPHHYPKPEIGIAFVAMKRNIADLPKVIKLGKSVKAKYFSVSNLQPATADMQDDRLYTQTMHNIAYMQAPNLPRLSLPKMDFNESTREALFETFNSQLNISFAGNNWGGANDVCNFVESGTMTIAWTGDVSPCWPLMHTHTSYLHGKARVAKKHVIGNVAERSLSDLWLDTDYVAYRERLHNFAFAPCTFCGGCDLSETNEEDCIGNTTFPVCGGCLWAQGIIQCP</sequence>
<dbReference type="GO" id="GO:0046872">
    <property type="term" value="F:metal ion binding"/>
    <property type="evidence" value="ECO:0007669"/>
    <property type="project" value="UniProtKB-KW"/>
</dbReference>
<dbReference type="PANTHER" id="PTHR11228:SF34">
    <property type="entry name" value="TUNGSTEN-CONTAINING ALDEHYDE FERREDOXIN OXIDOREDUCTASE COFACTOR MODIFYING PROTEIN"/>
    <property type="match status" value="1"/>
</dbReference>
<evidence type="ECO:0000256" key="2">
    <source>
        <dbReference type="ARBA" id="ARBA00022485"/>
    </source>
</evidence>
<dbReference type="InterPro" id="IPR023885">
    <property type="entry name" value="4Fe4S-binding_SPASM_dom"/>
</dbReference>
<dbReference type="GO" id="GO:0003824">
    <property type="term" value="F:catalytic activity"/>
    <property type="evidence" value="ECO:0007669"/>
    <property type="project" value="InterPro"/>
</dbReference>
<reference evidence="8 9" key="1">
    <citation type="submission" date="2020-08" db="EMBL/GenBank/DDBJ databases">
        <title>Bridging the membrane lipid divide: bacteria of the FCB group superphylum have the potential to synthesize archaeal ether lipids.</title>
        <authorList>
            <person name="Villanueva L."/>
            <person name="Von Meijenfeldt F.A.B."/>
            <person name="Westbye A.B."/>
            <person name="Yadav S."/>
            <person name="Hopmans E.C."/>
            <person name="Dutilh B.E."/>
            <person name="Sinninghe Damste J.S."/>
        </authorList>
    </citation>
    <scope>NUCLEOTIDE SEQUENCE [LARGE SCALE GENOMIC DNA]</scope>
    <source>
        <strain evidence="8">NIOZ-UU36</strain>
    </source>
</reference>
<dbReference type="SFLD" id="SFLDG01387">
    <property type="entry name" value="BtrN-like_SPASM_domain_contain"/>
    <property type="match status" value="1"/>
</dbReference>
<evidence type="ECO:0000256" key="1">
    <source>
        <dbReference type="ARBA" id="ARBA00001966"/>
    </source>
</evidence>
<dbReference type="InterPro" id="IPR007197">
    <property type="entry name" value="rSAM"/>
</dbReference>
<name>A0A8J6NHF7_9CHLR</name>
<dbReference type="SFLD" id="SFLDG01067">
    <property type="entry name" value="SPASM/twitch_domain_containing"/>
    <property type="match status" value="1"/>
</dbReference>
<feature type="domain" description="Radical SAM core" evidence="7">
    <location>
        <begin position="68"/>
        <end position="313"/>
    </location>
</feature>
<dbReference type="Proteomes" id="UP000614469">
    <property type="component" value="Unassembled WGS sequence"/>
</dbReference>